<sequence length="805" mass="93742">CNRIDNEIFGINEKLEEFKTRMDWKEEELEEWTLASKQKEEDQMALEKYKRMDEVKVRQLNVILEQTSRQCGEAKKSLEKEITETKSFQMQLDNAAEEFKILHQERIQIIDQWDSAVRAINSKDEIIVQIANNVSNLQKIANEKNTFLQTQNQSLNEKDLAVKQLQTSLAKLLRELEKAREYNQKTVEMTAEKANELALMENELEKLEEDQKKMANDISRMKSYQEVFDQKFAKKQQQLKSLELKHDYQIKNFKQMEHTAKEADEGQKKTIERKTCETTTQLHVLKEQESSLQHDIHANKAAVRNLQSKIQECDQKSMKQQEALYCLEFQIQQLERKISRAQGKKSQEETAELNEKLIDLQTKLKDQKKHETELQTQVKRFEDDLRLANKNRAVVNNNKEKLNSQISEHLLINESIESEIKQLMKQQSELLLVQNDNKLSVIHLRDELNVLSKKVFAAKNDKMQLELIMEERKNEIENLNKINMATIKVKESARKEAQMDLKKCETKLYALQSKYCTVAGKLRTHEEEQSAIVIDNHDETAHEESPSPIQLMIQLAQEREELKQKGDSLDAIIQQSEQDIVILHQSLKHLNDSNTNYRLNMNNGDSTSPEGHLKNELENKYRILTDNLYQQKKKYLELDQDVNKIKNEIDILNKGRESLDENLTQYRQTNDILDHTIQAQYQKISRAQKTLDKLTAQINNNISNERQLQNDLKELKVAMLKRKHNVILSLLQFLATEFPELSESVANTLKSNHINFNFDAKTSRKSTPLSQKSLGSVASSRPNSMHSVNSQASKATSVINLKFEG</sequence>
<dbReference type="PANTHER" id="PTHR18962">
    <property type="entry name" value="COILED-COIL DOMAIN-CONTAINING PROTEIN 39"/>
    <property type="match status" value="1"/>
</dbReference>
<feature type="coiled-coil region" evidence="2">
    <location>
        <begin position="462"/>
        <end position="507"/>
    </location>
</feature>
<protein>
    <submittedName>
        <fullName evidence="4">Uncharacterized protein</fullName>
    </submittedName>
</protein>
<dbReference type="Pfam" id="PF24161">
    <property type="entry name" value="CCDC39"/>
    <property type="match status" value="1"/>
</dbReference>
<feature type="non-terminal residue" evidence="4">
    <location>
        <position position="1"/>
    </location>
</feature>
<gene>
    <name evidence="4" type="ORF">RFI_22300</name>
</gene>
<keyword evidence="5" id="KW-1185">Reference proteome</keyword>
<evidence type="ECO:0000256" key="1">
    <source>
        <dbReference type="ARBA" id="ARBA00023054"/>
    </source>
</evidence>
<evidence type="ECO:0000313" key="5">
    <source>
        <dbReference type="Proteomes" id="UP000023152"/>
    </source>
</evidence>
<feature type="coiled-coil region" evidence="2">
    <location>
        <begin position="155"/>
        <end position="224"/>
    </location>
</feature>
<feature type="coiled-coil region" evidence="2">
    <location>
        <begin position="303"/>
        <end position="405"/>
    </location>
</feature>
<dbReference type="GO" id="GO:0005930">
    <property type="term" value="C:axoneme"/>
    <property type="evidence" value="ECO:0007669"/>
    <property type="project" value="InterPro"/>
</dbReference>
<comment type="caution">
    <text evidence="4">The sequence shown here is derived from an EMBL/GenBank/DDBJ whole genome shotgun (WGS) entry which is preliminary data.</text>
</comment>
<dbReference type="AlphaFoldDB" id="X6MMI5"/>
<dbReference type="InterPro" id="IPR033290">
    <property type="entry name" value="CCDC39"/>
</dbReference>
<feature type="region of interest" description="Disordered" evidence="3">
    <location>
        <begin position="765"/>
        <end position="792"/>
    </location>
</feature>
<dbReference type="GO" id="GO:0003341">
    <property type="term" value="P:cilium movement"/>
    <property type="evidence" value="ECO:0007669"/>
    <property type="project" value="InterPro"/>
</dbReference>
<dbReference type="GO" id="GO:0036159">
    <property type="term" value="P:inner dynein arm assembly"/>
    <property type="evidence" value="ECO:0007669"/>
    <property type="project" value="InterPro"/>
</dbReference>
<feature type="coiled-coil region" evidence="2">
    <location>
        <begin position="614"/>
        <end position="711"/>
    </location>
</feature>
<proteinExistence type="predicted"/>
<dbReference type="PANTHER" id="PTHR18962:SF0">
    <property type="entry name" value="COILED-COIL DOMAIN-CONTAINING PROTEIN 39"/>
    <property type="match status" value="1"/>
</dbReference>
<organism evidence="4 5">
    <name type="scientific">Reticulomyxa filosa</name>
    <dbReference type="NCBI Taxonomy" id="46433"/>
    <lineage>
        <taxon>Eukaryota</taxon>
        <taxon>Sar</taxon>
        <taxon>Rhizaria</taxon>
        <taxon>Retaria</taxon>
        <taxon>Foraminifera</taxon>
        <taxon>Monothalamids</taxon>
        <taxon>Reticulomyxidae</taxon>
        <taxon>Reticulomyxa</taxon>
    </lineage>
</organism>
<reference evidence="4 5" key="1">
    <citation type="journal article" date="2013" name="Curr. Biol.">
        <title>The Genome of the Foraminiferan Reticulomyxa filosa.</title>
        <authorList>
            <person name="Glockner G."/>
            <person name="Hulsmann N."/>
            <person name="Schleicher M."/>
            <person name="Noegel A.A."/>
            <person name="Eichinger L."/>
            <person name="Gallinger C."/>
            <person name="Pawlowski J."/>
            <person name="Sierra R."/>
            <person name="Euteneuer U."/>
            <person name="Pillet L."/>
            <person name="Moustafa A."/>
            <person name="Platzer M."/>
            <person name="Groth M."/>
            <person name="Szafranski K."/>
            <person name="Schliwa M."/>
        </authorList>
    </citation>
    <scope>NUCLEOTIDE SEQUENCE [LARGE SCALE GENOMIC DNA]</scope>
</reference>
<evidence type="ECO:0000313" key="4">
    <source>
        <dbReference type="EMBL" id="ETO15064.1"/>
    </source>
</evidence>
<dbReference type="OMA" id="NSKNCDE"/>
<name>X6MMI5_RETFI</name>
<accession>X6MMI5</accession>
<keyword evidence="1 2" id="KW-0175">Coiled coil</keyword>
<dbReference type="Proteomes" id="UP000023152">
    <property type="component" value="Unassembled WGS sequence"/>
</dbReference>
<dbReference type="EMBL" id="ASPP01019501">
    <property type="protein sequence ID" value="ETO15064.1"/>
    <property type="molecule type" value="Genomic_DNA"/>
</dbReference>
<evidence type="ECO:0000256" key="3">
    <source>
        <dbReference type="SAM" id="MobiDB-lite"/>
    </source>
</evidence>
<dbReference type="GO" id="GO:0060285">
    <property type="term" value="P:cilium-dependent cell motility"/>
    <property type="evidence" value="ECO:0007669"/>
    <property type="project" value="TreeGrafter"/>
</dbReference>
<dbReference type="OrthoDB" id="10259720at2759"/>
<evidence type="ECO:0000256" key="2">
    <source>
        <dbReference type="SAM" id="Coils"/>
    </source>
</evidence>